<dbReference type="RefSeq" id="WP_188914440.1">
    <property type="nucleotide sequence ID" value="NZ_BMMF01000010.1"/>
</dbReference>
<dbReference type="InterPro" id="IPR045851">
    <property type="entry name" value="AMP-bd_C_sf"/>
</dbReference>
<evidence type="ECO:0000259" key="2">
    <source>
        <dbReference type="Pfam" id="PF13193"/>
    </source>
</evidence>
<feature type="domain" description="AMP-dependent synthetase/ligase" evidence="1">
    <location>
        <begin position="17"/>
        <end position="367"/>
    </location>
</feature>
<dbReference type="SUPFAM" id="SSF56801">
    <property type="entry name" value="Acetyl-CoA synthetase-like"/>
    <property type="match status" value="1"/>
</dbReference>
<sequence length="506" mass="53295">MTLPQVHDTVVHMLAAAFAAAPEREAMVCGSERVPYARYAAAVEGFARELSEQGVAGERVAILMPNSVDFPVALLAAFAAGAQVAPLNPAYTVHELRPVLADAAPRLVLAAPDVAERIAPLCAELGLPAPLAVGPGARRLVEIAGDPAALVMPDPDALGLLQYTGGTTGVPKGVDLTHRALAINVSQREAIVSTTPDEERALVITPLYHAYAMAMGLMLALYSRGTMVLLPRYSPEAALAMIEAERVTFFGGSPTIYHGLLACPRVTRTDFSTLALCFSGASALPEATLRRWMELTGASLCEGYGQTEAGPVLAANPRAGPHVAGSVGVPLPLTEIEIVDPATGEGPLPRGEAGEIRARGPQVMRGYRNRPEETAEALRDGWLHTGDIGAFRPDGTLEIRDRKKDMAIVSGFNVYPREIEEALLTHPAVAEAAAYAVPDARKGEVIHACVVAQGTDVASLEAHLAERLVRYKLPAELMLVPAIPKTAIGKIDKAALKAAAASRRAS</sequence>
<evidence type="ECO:0000313" key="4">
    <source>
        <dbReference type="Proteomes" id="UP000600449"/>
    </source>
</evidence>
<dbReference type="InterPro" id="IPR000873">
    <property type="entry name" value="AMP-dep_synth/lig_dom"/>
</dbReference>
<dbReference type="PANTHER" id="PTHR43767">
    <property type="entry name" value="LONG-CHAIN-FATTY-ACID--COA LIGASE"/>
    <property type="match status" value="1"/>
</dbReference>
<gene>
    <name evidence="3" type="ORF">GCM10011322_33930</name>
</gene>
<keyword evidence="3" id="KW-0436">Ligase</keyword>
<comment type="caution">
    <text evidence="3">The sequence shown here is derived from an EMBL/GenBank/DDBJ whole genome shotgun (WGS) entry which is preliminary data.</text>
</comment>
<dbReference type="InterPro" id="IPR050237">
    <property type="entry name" value="ATP-dep_AMP-bd_enzyme"/>
</dbReference>
<reference evidence="3 4" key="1">
    <citation type="journal article" date="2014" name="Int. J. Syst. Evol. Microbiol.">
        <title>Complete genome sequence of Corynebacterium casei LMG S-19264T (=DSM 44701T), isolated from a smear-ripened cheese.</title>
        <authorList>
            <consortium name="US DOE Joint Genome Institute (JGI-PGF)"/>
            <person name="Walter F."/>
            <person name="Albersmeier A."/>
            <person name="Kalinowski J."/>
            <person name="Ruckert C."/>
        </authorList>
    </citation>
    <scope>NUCLEOTIDE SEQUENCE [LARGE SCALE GENOMIC DNA]</scope>
    <source>
        <strain evidence="3 4">CGMCC 1.9161</strain>
    </source>
</reference>
<dbReference type="Gene3D" id="3.40.50.12780">
    <property type="entry name" value="N-terminal domain of ligase-like"/>
    <property type="match status" value="1"/>
</dbReference>
<dbReference type="InterPro" id="IPR020845">
    <property type="entry name" value="AMP-binding_CS"/>
</dbReference>
<dbReference type="InterPro" id="IPR042099">
    <property type="entry name" value="ANL_N_sf"/>
</dbReference>
<name>A0A917V6I7_9HYPH</name>
<accession>A0A917V6I7</accession>
<dbReference type="PROSITE" id="PS00455">
    <property type="entry name" value="AMP_BINDING"/>
    <property type="match status" value="1"/>
</dbReference>
<protein>
    <submittedName>
        <fullName evidence="3">Long-chain-fatty-acid--CoA ligase</fullName>
    </submittedName>
</protein>
<dbReference type="InterPro" id="IPR025110">
    <property type="entry name" value="AMP-bd_C"/>
</dbReference>
<dbReference type="Proteomes" id="UP000600449">
    <property type="component" value="Unassembled WGS sequence"/>
</dbReference>
<dbReference type="PANTHER" id="PTHR43767:SF1">
    <property type="entry name" value="NONRIBOSOMAL PEPTIDE SYNTHASE PES1 (EUROFUNG)-RELATED"/>
    <property type="match status" value="1"/>
</dbReference>
<dbReference type="AlphaFoldDB" id="A0A917V6I7"/>
<evidence type="ECO:0000313" key="3">
    <source>
        <dbReference type="EMBL" id="GGK44071.1"/>
    </source>
</evidence>
<organism evidence="3 4">
    <name type="scientific">Salinarimonas ramus</name>
    <dbReference type="NCBI Taxonomy" id="690164"/>
    <lineage>
        <taxon>Bacteria</taxon>
        <taxon>Pseudomonadati</taxon>
        <taxon>Pseudomonadota</taxon>
        <taxon>Alphaproteobacteria</taxon>
        <taxon>Hyphomicrobiales</taxon>
        <taxon>Salinarimonadaceae</taxon>
        <taxon>Salinarimonas</taxon>
    </lineage>
</organism>
<dbReference type="Pfam" id="PF13193">
    <property type="entry name" value="AMP-binding_C"/>
    <property type="match status" value="1"/>
</dbReference>
<keyword evidence="4" id="KW-1185">Reference proteome</keyword>
<dbReference type="Gene3D" id="3.30.300.30">
    <property type="match status" value="1"/>
</dbReference>
<dbReference type="Pfam" id="PF00501">
    <property type="entry name" value="AMP-binding"/>
    <property type="match status" value="1"/>
</dbReference>
<proteinExistence type="predicted"/>
<feature type="domain" description="AMP-binding enzyme C-terminal" evidence="2">
    <location>
        <begin position="418"/>
        <end position="490"/>
    </location>
</feature>
<dbReference type="GO" id="GO:0016878">
    <property type="term" value="F:acid-thiol ligase activity"/>
    <property type="evidence" value="ECO:0007669"/>
    <property type="project" value="UniProtKB-ARBA"/>
</dbReference>
<dbReference type="EMBL" id="BMMF01000010">
    <property type="protein sequence ID" value="GGK44071.1"/>
    <property type="molecule type" value="Genomic_DNA"/>
</dbReference>
<evidence type="ECO:0000259" key="1">
    <source>
        <dbReference type="Pfam" id="PF00501"/>
    </source>
</evidence>